<evidence type="ECO:0000313" key="3">
    <source>
        <dbReference type="Proteomes" id="UP000257109"/>
    </source>
</evidence>
<dbReference type="AlphaFoldDB" id="A0A371EPC1"/>
<feature type="non-terminal residue" evidence="2">
    <location>
        <position position="1"/>
    </location>
</feature>
<dbReference type="PANTHER" id="PTHR48154:SF1">
    <property type="entry name" value="PROTEIN, PUTATIVE-RELATED"/>
    <property type="match status" value="1"/>
</dbReference>
<evidence type="ECO:0000313" key="2">
    <source>
        <dbReference type="EMBL" id="RDX67903.1"/>
    </source>
</evidence>
<protein>
    <recommendedName>
        <fullName evidence="1">DUF7745 domain-containing protein</fullName>
    </recommendedName>
</protein>
<organism evidence="2 3">
    <name type="scientific">Mucuna pruriens</name>
    <name type="common">Velvet bean</name>
    <name type="synonym">Dolichos pruriens</name>
    <dbReference type="NCBI Taxonomy" id="157652"/>
    <lineage>
        <taxon>Eukaryota</taxon>
        <taxon>Viridiplantae</taxon>
        <taxon>Streptophyta</taxon>
        <taxon>Embryophyta</taxon>
        <taxon>Tracheophyta</taxon>
        <taxon>Spermatophyta</taxon>
        <taxon>Magnoliopsida</taxon>
        <taxon>eudicotyledons</taxon>
        <taxon>Gunneridae</taxon>
        <taxon>Pentapetalae</taxon>
        <taxon>rosids</taxon>
        <taxon>fabids</taxon>
        <taxon>Fabales</taxon>
        <taxon>Fabaceae</taxon>
        <taxon>Papilionoideae</taxon>
        <taxon>50 kb inversion clade</taxon>
        <taxon>NPAAA clade</taxon>
        <taxon>indigoferoid/millettioid clade</taxon>
        <taxon>Phaseoleae</taxon>
        <taxon>Mucuna</taxon>
    </lineage>
</organism>
<keyword evidence="3" id="KW-1185">Reference proteome</keyword>
<feature type="domain" description="DUF7745" evidence="1">
    <location>
        <begin position="27"/>
        <end position="142"/>
    </location>
</feature>
<sequence>MIRHRAFPYNPLSFSQNYASGDAPLKENFLGLIIYGVILFPHIDEYVDMAAIDAFLTYRDKGENPIEGEEYNTLFPRAIFVVVTHVFHNKCKMMCPMEDFRWCFVKLMSNKEWTQYLRRSTDKVVCWYPKWNEKEDLGYRGTYLVCGVWLGGTKQRVVKENKAGMGKRHQKGREWGPRSCGTSTSYKTWLRLRVEHVRLPLNSTLLATEKDLVVDIPESEEIKELKKALGRMEKEKRILERKLE</sequence>
<dbReference type="Proteomes" id="UP000257109">
    <property type="component" value="Unassembled WGS sequence"/>
</dbReference>
<dbReference type="PANTHER" id="PTHR48154">
    <property type="entry name" value="PROTEIN, PUTATIVE-RELATED"/>
    <property type="match status" value="1"/>
</dbReference>
<gene>
    <name evidence="2" type="ORF">CR513_53169</name>
</gene>
<dbReference type="EMBL" id="QJKJ01012778">
    <property type="protein sequence ID" value="RDX67903.1"/>
    <property type="molecule type" value="Genomic_DNA"/>
</dbReference>
<name>A0A371EPC1_MUCPR</name>
<accession>A0A371EPC1</accession>
<dbReference type="Pfam" id="PF24924">
    <property type="entry name" value="DUF7745"/>
    <property type="match status" value="1"/>
</dbReference>
<comment type="caution">
    <text evidence="2">The sequence shown here is derived from an EMBL/GenBank/DDBJ whole genome shotgun (WGS) entry which is preliminary data.</text>
</comment>
<evidence type="ECO:0000259" key="1">
    <source>
        <dbReference type="Pfam" id="PF24924"/>
    </source>
</evidence>
<dbReference type="InterPro" id="IPR056647">
    <property type="entry name" value="DUF7745"/>
</dbReference>
<proteinExistence type="predicted"/>
<reference evidence="2" key="1">
    <citation type="submission" date="2018-05" db="EMBL/GenBank/DDBJ databases">
        <title>Draft genome of Mucuna pruriens seed.</title>
        <authorList>
            <person name="Nnadi N.E."/>
            <person name="Vos R."/>
            <person name="Hasami M.H."/>
            <person name="Devisetty U.K."/>
            <person name="Aguiy J.C."/>
        </authorList>
    </citation>
    <scope>NUCLEOTIDE SEQUENCE [LARGE SCALE GENOMIC DNA]</scope>
    <source>
        <strain evidence="2">JCA_2017</strain>
    </source>
</reference>